<feature type="transmembrane region" description="Helical" evidence="12">
    <location>
        <begin position="12"/>
        <end position="37"/>
    </location>
</feature>
<keyword evidence="6 12" id="KW-0812">Transmembrane</keyword>
<sequence length="443" mass="49207">MDDFLAARSQMALSLGFHIIYACIGMVMPFFMAVSHYKWLKTNNEVYKHITKAWSKGVAIFFATGAVSGTMLSFELGLLWPKFMEHAGPIFGMPFSLEGTAFFIEAIALGFFLYGWEKLNKWFHWFTGVVVGVSGLASGILVVAANAWMNSPAGFEYVNGQYTNIDPIKAMFNDAWFTQALHMCLAAFTATGFAVAGVHALMILKKQHTDFHYKSFKIAAAFATVAALLQPISGDISAKDVAQRQPAKLAAMEALYKTEKPAPLLIGGIVDEKNKTVSKAIEIPGALSFLAHGDFKAEVKGLDQIPEDEHPPVAITHYAFQIMVGLGTIMMVISVTYIIVLWRRKTVLNSKWLLKLFVFAIPLGYIALEAGWTVTEVGRQPWIINGIMRTKDAVTPMPGIAWSFYLFSAIYFSLSLIVIFLLYRQIKMVPVLYQSSNTDSWNK</sequence>
<feature type="transmembrane region" description="Helical" evidence="12">
    <location>
        <begin position="100"/>
        <end position="116"/>
    </location>
</feature>
<keyword evidence="5 12" id="KW-0349">Heme</keyword>
<dbReference type="GO" id="GO:0020037">
    <property type="term" value="F:heme binding"/>
    <property type="evidence" value="ECO:0007669"/>
    <property type="project" value="TreeGrafter"/>
</dbReference>
<feature type="transmembrane region" description="Helical" evidence="12">
    <location>
        <begin position="216"/>
        <end position="233"/>
    </location>
</feature>
<keyword evidence="9 12" id="KW-1133">Transmembrane helix</keyword>
<comment type="similarity">
    <text evidence="2 12">Belongs to the cytochrome ubiquinol oxidase subunit 1 family.</text>
</comment>
<evidence type="ECO:0000256" key="2">
    <source>
        <dbReference type="ARBA" id="ARBA00009819"/>
    </source>
</evidence>
<dbReference type="OrthoDB" id="9807042at2"/>
<evidence type="ECO:0000256" key="8">
    <source>
        <dbReference type="ARBA" id="ARBA00022982"/>
    </source>
</evidence>
<dbReference type="GO" id="GO:0019646">
    <property type="term" value="P:aerobic electron transport chain"/>
    <property type="evidence" value="ECO:0007669"/>
    <property type="project" value="InterPro"/>
</dbReference>
<keyword evidence="14" id="KW-1185">Reference proteome</keyword>
<comment type="caution">
    <text evidence="13">The sequence shown here is derived from an EMBL/GenBank/DDBJ whole genome shotgun (WGS) entry which is preliminary data.</text>
</comment>
<keyword evidence="7 12" id="KW-0479">Metal-binding</keyword>
<evidence type="ECO:0000256" key="1">
    <source>
        <dbReference type="ARBA" id="ARBA00004651"/>
    </source>
</evidence>
<evidence type="ECO:0000256" key="3">
    <source>
        <dbReference type="ARBA" id="ARBA00022448"/>
    </source>
</evidence>
<feature type="transmembrane region" description="Helical" evidence="12">
    <location>
        <begin position="318"/>
        <end position="340"/>
    </location>
</feature>
<dbReference type="PIRSF" id="PIRSF006446">
    <property type="entry name" value="Cyt_quinol_oxidase_1"/>
    <property type="match status" value="1"/>
</dbReference>
<keyword evidence="8 12" id="KW-0249">Electron transport</keyword>
<evidence type="ECO:0000256" key="5">
    <source>
        <dbReference type="ARBA" id="ARBA00022617"/>
    </source>
</evidence>
<proteinExistence type="inferred from homology"/>
<keyword evidence="3 12" id="KW-0813">Transport</keyword>
<keyword evidence="10 12" id="KW-0408">Iron</keyword>
<dbReference type="GO" id="GO:0016682">
    <property type="term" value="F:oxidoreductase activity, acting on diphenols and related substances as donors, oxygen as acceptor"/>
    <property type="evidence" value="ECO:0007669"/>
    <property type="project" value="TreeGrafter"/>
</dbReference>
<keyword evidence="4 12" id="KW-1003">Cell membrane</keyword>
<evidence type="ECO:0000256" key="11">
    <source>
        <dbReference type="ARBA" id="ARBA00023136"/>
    </source>
</evidence>
<evidence type="ECO:0000256" key="9">
    <source>
        <dbReference type="ARBA" id="ARBA00022989"/>
    </source>
</evidence>
<feature type="transmembrane region" description="Helical" evidence="12">
    <location>
        <begin position="123"/>
        <end position="149"/>
    </location>
</feature>
<organism evidence="13 14">
    <name type="scientific">Pedobacter chitinilyticus</name>
    <dbReference type="NCBI Taxonomy" id="2233776"/>
    <lineage>
        <taxon>Bacteria</taxon>
        <taxon>Pseudomonadati</taxon>
        <taxon>Bacteroidota</taxon>
        <taxon>Sphingobacteriia</taxon>
        <taxon>Sphingobacteriales</taxon>
        <taxon>Sphingobacteriaceae</taxon>
        <taxon>Pedobacter</taxon>
    </lineage>
</organism>
<evidence type="ECO:0000256" key="7">
    <source>
        <dbReference type="ARBA" id="ARBA00022723"/>
    </source>
</evidence>
<name>A0A443YMA5_9SPHI</name>
<evidence type="ECO:0000256" key="12">
    <source>
        <dbReference type="PIRNR" id="PIRNR006446"/>
    </source>
</evidence>
<feature type="transmembrane region" description="Helical" evidence="12">
    <location>
        <begin position="352"/>
        <end position="372"/>
    </location>
</feature>
<dbReference type="Pfam" id="PF01654">
    <property type="entry name" value="Cyt_bd_oxida_I"/>
    <property type="match status" value="1"/>
</dbReference>
<dbReference type="AlphaFoldDB" id="A0A443YMA5"/>
<evidence type="ECO:0000256" key="6">
    <source>
        <dbReference type="ARBA" id="ARBA00022692"/>
    </source>
</evidence>
<dbReference type="GO" id="GO:0070069">
    <property type="term" value="C:cytochrome complex"/>
    <property type="evidence" value="ECO:0007669"/>
    <property type="project" value="UniProtKB-UniRule"/>
</dbReference>
<evidence type="ECO:0000313" key="13">
    <source>
        <dbReference type="EMBL" id="RWU04897.1"/>
    </source>
</evidence>
<dbReference type="Proteomes" id="UP000284120">
    <property type="component" value="Unassembled WGS sequence"/>
</dbReference>
<reference evidence="13 14" key="1">
    <citation type="submission" date="2018-06" db="EMBL/GenBank/DDBJ databases">
        <title>Pedobacter endophyticus sp. nov., an endophytic bacterium isolated from a leaf of Triticum aestivum.</title>
        <authorList>
            <person name="Zhang L."/>
        </authorList>
    </citation>
    <scope>NUCLEOTIDE SEQUENCE [LARGE SCALE GENOMIC DNA]</scope>
    <source>
        <strain evidence="13 14">CM134L-2</strain>
    </source>
</reference>
<keyword evidence="11 12" id="KW-0472">Membrane</keyword>
<feature type="transmembrane region" description="Helical" evidence="12">
    <location>
        <begin position="400"/>
        <end position="423"/>
    </location>
</feature>
<gene>
    <name evidence="13" type="ORF">DPV69_17190</name>
</gene>
<dbReference type="EMBL" id="SAYW01000006">
    <property type="protein sequence ID" value="RWU04897.1"/>
    <property type="molecule type" value="Genomic_DNA"/>
</dbReference>
<dbReference type="PANTHER" id="PTHR30365">
    <property type="entry name" value="CYTOCHROME D UBIQUINOL OXIDASE"/>
    <property type="match status" value="1"/>
</dbReference>
<dbReference type="PANTHER" id="PTHR30365:SF14">
    <property type="entry name" value="CYTOCHROME BD MENAQUINOL OXIDASE SUBUNIT I-RELATED"/>
    <property type="match status" value="1"/>
</dbReference>
<evidence type="ECO:0000256" key="10">
    <source>
        <dbReference type="ARBA" id="ARBA00023004"/>
    </source>
</evidence>
<evidence type="ECO:0000256" key="4">
    <source>
        <dbReference type="ARBA" id="ARBA00022475"/>
    </source>
</evidence>
<dbReference type="InterPro" id="IPR002585">
    <property type="entry name" value="Cyt-d_ubiquinol_oxidase_su_1"/>
</dbReference>
<dbReference type="GO" id="GO:0005886">
    <property type="term" value="C:plasma membrane"/>
    <property type="evidence" value="ECO:0007669"/>
    <property type="project" value="UniProtKB-SubCell"/>
</dbReference>
<feature type="transmembrane region" description="Helical" evidence="12">
    <location>
        <begin position="180"/>
        <end position="204"/>
    </location>
</feature>
<dbReference type="GO" id="GO:0009055">
    <property type="term" value="F:electron transfer activity"/>
    <property type="evidence" value="ECO:0007669"/>
    <property type="project" value="UniProtKB-UniRule"/>
</dbReference>
<protein>
    <submittedName>
        <fullName evidence="13">Cytochrome ubiquinol oxidase subunit I</fullName>
    </submittedName>
</protein>
<comment type="subcellular location">
    <subcellularLocation>
        <location evidence="1">Cell membrane</location>
        <topology evidence="1">Multi-pass membrane protein</topology>
    </subcellularLocation>
</comment>
<feature type="transmembrane region" description="Helical" evidence="12">
    <location>
        <begin position="58"/>
        <end position="80"/>
    </location>
</feature>
<evidence type="ECO:0000313" key="14">
    <source>
        <dbReference type="Proteomes" id="UP000284120"/>
    </source>
</evidence>
<dbReference type="GO" id="GO:0046872">
    <property type="term" value="F:metal ion binding"/>
    <property type="evidence" value="ECO:0007669"/>
    <property type="project" value="UniProtKB-UniRule"/>
</dbReference>
<accession>A0A443YMA5</accession>
<dbReference type="RefSeq" id="WP_113648647.1">
    <property type="nucleotide sequence ID" value="NZ_QMHN01000006.1"/>
</dbReference>